<evidence type="ECO:0000256" key="2">
    <source>
        <dbReference type="ARBA" id="ARBA00022833"/>
    </source>
</evidence>
<dbReference type="SUPFAM" id="SSF57716">
    <property type="entry name" value="Glucocorticoid receptor-like (DNA-binding domain)"/>
    <property type="match status" value="1"/>
</dbReference>
<dbReference type="Proteomes" id="UP000016521">
    <property type="component" value="Chromosome I"/>
</dbReference>
<evidence type="ECO:0000313" key="4">
    <source>
        <dbReference type="EMBL" id="ATD07516.1"/>
    </source>
</evidence>
<comment type="subunit">
    <text evidence="3">Interacts with GyrB.</text>
</comment>
<accession>A0ABM6NFD8</accession>
<comment type="cofactor">
    <cofactor evidence="3">
        <name>Zn(2+)</name>
        <dbReference type="ChEBI" id="CHEBI:29105"/>
    </cofactor>
    <text evidence="3">Binds 1 zinc ion.</text>
</comment>
<name>A0ABM6NFD8_PSEO7</name>
<dbReference type="InterPro" id="IPR005584">
    <property type="entry name" value="DNA_gyrase_inhibitor_YacG"/>
</dbReference>
<feature type="binding site" evidence="3">
    <location>
        <position position="41"/>
    </location>
    <ligand>
        <name>Zn(2+)</name>
        <dbReference type="ChEBI" id="CHEBI:29105"/>
    </ligand>
</feature>
<comment type="similarity">
    <text evidence="3">Belongs to the DNA gyrase inhibitor YacG family.</text>
</comment>
<keyword evidence="5" id="KW-1185">Reference proteome</keyword>
<dbReference type="NCBIfam" id="NF001638">
    <property type="entry name" value="PRK00418.1"/>
    <property type="match status" value="1"/>
</dbReference>
<sequence length="95" mass="10882">MRLDLHNYEVKSKCIMTTTVKCPTCQQAVEWSDKSPFRPFCSKRCQLIDLGDWSDESNTISTPMKSGELTPQDAENLIEDIEAMLAKNDDSFFKE</sequence>
<dbReference type="Pfam" id="PF03884">
    <property type="entry name" value="YacG"/>
    <property type="match status" value="1"/>
</dbReference>
<keyword evidence="1 3" id="KW-0479">Metal-binding</keyword>
<feature type="binding site" evidence="3">
    <location>
        <position position="22"/>
    </location>
    <ligand>
        <name>Zn(2+)</name>
        <dbReference type="ChEBI" id="CHEBI:29105"/>
    </ligand>
</feature>
<feature type="binding site" evidence="3">
    <location>
        <position position="25"/>
    </location>
    <ligand>
        <name>Zn(2+)</name>
        <dbReference type="ChEBI" id="CHEBI:29105"/>
    </ligand>
</feature>
<evidence type="ECO:0000313" key="5">
    <source>
        <dbReference type="Proteomes" id="UP000016521"/>
    </source>
</evidence>
<evidence type="ECO:0000256" key="1">
    <source>
        <dbReference type="ARBA" id="ARBA00022723"/>
    </source>
</evidence>
<reference evidence="4 5" key="1">
    <citation type="submission" date="2015-06" db="EMBL/GenBank/DDBJ databases">
        <authorList>
            <person name="Xie B.-B."/>
            <person name="Rong J.-C."/>
            <person name="Qin Q.-L."/>
            <person name="Zhang Y.-Z."/>
        </authorList>
    </citation>
    <scope>NUCLEOTIDE SEQUENCE [LARGE SCALE GENOMIC DNA]</scope>
    <source>
        <strain evidence="4 5">JCM 20779</strain>
    </source>
</reference>
<proteinExistence type="inferred from homology"/>
<dbReference type="EMBL" id="CP011924">
    <property type="protein sequence ID" value="ATD07516.1"/>
    <property type="molecule type" value="Genomic_DNA"/>
</dbReference>
<dbReference type="HAMAP" id="MF_00649">
    <property type="entry name" value="DNA_gyrase_inhibitor_YacG"/>
    <property type="match status" value="1"/>
</dbReference>
<keyword evidence="2 3" id="KW-0862">Zinc</keyword>
<evidence type="ECO:0000256" key="3">
    <source>
        <dbReference type="HAMAP-Rule" id="MF_00649"/>
    </source>
</evidence>
<dbReference type="PANTHER" id="PTHR36150:SF1">
    <property type="entry name" value="DNA GYRASE INHIBITOR YACG"/>
    <property type="match status" value="1"/>
</dbReference>
<organism evidence="4 5">
    <name type="scientific">Pseudoalteromonas piscicida</name>
    <dbReference type="NCBI Taxonomy" id="43662"/>
    <lineage>
        <taxon>Bacteria</taxon>
        <taxon>Pseudomonadati</taxon>
        <taxon>Pseudomonadota</taxon>
        <taxon>Gammaproteobacteria</taxon>
        <taxon>Alteromonadales</taxon>
        <taxon>Pseudoalteromonadaceae</taxon>
        <taxon>Pseudoalteromonas</taxon>
    </lineage>
</organism>
<comment type="function">
    <text evidence="3">Inhibits all the catalytic activities of DNA gyrase by preventing its interaction with DNA. Acts by binding directly to the C-terminal domain of GyrB, which probably disrupts DNA binding by the gyrase.</text>
</comment>
<dbReference type="PANTHER" id="PTHR36150">
    <property type="entry name" value="DNA GYRASE INHIBITOR YACG"/>
    <property type="match status" value="1"/>
</dbReference>
<dbReference type="InterPro" id="IPR013088">
    <property type="entry name" value="Znf_NHR/GATA"/>
</dbReference>
<gene>
    <name evidence="3" type="primary">yacG</name>
    <name evidence="4" type="ORF">PPIS_a2574</name>
</gene>
<protein>
    <recommendedName>
        <fullName evidence="3">DNA gyrase inhibitor YacG</fullName>
    </recommendedName>
</protein>
<dbReference type="Gene3D" id="3.30.50.10">
    <property type="entry name" value="Erythroid Transcription Factor GATA-1, subunit A"/>
    <property type="match status" value="1"/>
</dbReference>
<feature type="binding site" evidence="3">
    <location>
        <position position="45"/>
    </location>
    <ligand>
        <name>Zn(2+)</name>
        <dbReference type="ChEBI" id="CHEBI:29105"/>
    </ligand>
</feature>